<organism evidence="1">
    <name type="scientific">Arundo donax</name>
    <name type="common">Giant reed</name>
    <name type="synonym">Donax arundinaceus</name>
    <dbReference type="NCBI Taxonomy" id="35708"/>
    <lineage>
        <taxon>Eukaryota</taxon>
        <taxon>Viridiplantae</taxon>
        <taxon>Streptophyta</taxon>
        <taxon>Embryophyta</taxon>
        <taxon>Tracheophyta</taxon>
        <taxon>Spermatophyta</taxon>
        <taxon>Magnoliopsida</taxon>
        <taxon>Liliopsida</taxon>
        <taxon>Poales</taxon>
        <taxon>Poaceae</taxon>
        <taxon>PACMAD clade</taxon>
        <taxon>Arundinoideae</taxon>
        <taxon>Arundineae</taxon>
        <taxon>Arundo</taxon>
    </lineage>
</organism>
<evidence type="ECO:0000313" key="1">
    <source>
        <dbReference type="EMBL" id="JAD31034.1"/>
    </source>
</evidence>
<name>A0A0A8YV89_ARUDO</name>
<proteinExistence type="predicted"/>
<dbReference type="AlphaFoldDB" id="A0A0A8YV89"/>
<reference evidence="1" key="1">
    <citation type="submission" date="2014-09" db="EMBL/GenBank/DDBJ databases">
        <authorList>
            <person name="Magalhaes I.L.F."/>
            <person name="Oliveira U."/>
            <person name="Santos F.R."/>
            <person name="Vidigal T.H.D.A."/>
            <person name="Brescovit A.D."/>
            <person name="Santos A.J."/>
        </authorList>
    </citation>
    <scope>NUCLEOTIDE SEQUENCE</scope>
    <source>
        <tissue evidence="1">Shoot tissue taken approximately 20 cm above the soil surface</tissue>
    </source>
</reference>
<accession>A0A0A8YV89</accession>
<protein>
    <submittedName>
        <fullName evidence="1">Uncharacterized protein</fullName>
    </submittedName>
</protein>
<sequence>MSNSGCSLCQFSTVICLGAKLCTYYLLLWLSYSKHLQASIDLLLKKLWW</sequence>
<reference evidence="1" key="2">
    <citation type="journal article" date="2015" name="Data Brief">
        <title>Shoot transcriptome of the giant reed, Arundo donax.</title>
        <authorList>
            <person name="Barrero R.A."/>
            <person name="Guerrero F.D."/>
            <person name="Moolhuijzen P."/>
            <person name="Goolsby J.A."/>
            <person name="Tidwell J."/>
            <person name="Bellgard S.E."/>
            <person name="Bellgard M.I."/>
        </authorList>
    </citation>
    <scope>NUCLEOTIDE SEQUENCE</scope>
    <source>
        <tissue evidence="1">Shoot tissue taken approximately 20 cm above the soil surface</tissue>
    </source>
</reference>
<dbReference type="EMBL" id="GBRH01266861">
    <property type="protein sequence ID" value="JAD31034.1"/>
    <property type="molecule type" value="Transcribed_RNA"/>
</dbReference>